<proteinExistence type="predicted"/>
<organism evidence="2 3">
    <name type="scientific">Knufia peltigerae</name>
    <dbReference type="NCBI Taxonomy" id="1002370"/>
    <lineage>
        <taxon>Eukaryota</taxon>
        <taxon>Fungi</taxon>
        <taxon>Dikarya</taxon>
        <taxon>Ascomycota</taxon>
        <taxon>Pezizomycotina</taxon>
        <taxon>Eurotiomycetes</taxon>
        <taxon>Chaetothyriomycetidae</taxon>
        <taxon>Chaetothyriales</taxon>
        <taxon>Trichomeriaceae</taxon>
        <taxon>Knufia</taxon>
    </lineage>
</organism>
<evidence type="ECO:0000313" key="3">
    <source>
        <dbReference type="Proteomes" id="UP001172681"/>
    </source>
</evidence>
<accession>A0AA38Y3G8</accession>
<name>A0AA38Y3G8_9EURO</name>
<evidence type="ECO:0000256" key="1">
    <source>
        <dbReference type="SAM" id="MobiDB-lite"/>
    </source>
</evidence>
<comment type="caution">
    <text evidence="2">The sequence shown here is derived from an EMBL/GenBank/DDBJ whole genome shotgun (WGS) entry which is preliminary data.</text>
</comment>
<sequence length="267" mass="31872">MSLHFLGFANTPVFGVRSPRVDLEYVNRKLESLAHEPPQIRRTFFYDRSPRRPITPPFPDPMIPSSFFRTWALHKGQRMRSHEPKNDHRLSIDDVNYWRTEARYYSSLLEDRADLERQNIDEWTYWRTEATFWREAYCIKDCTTDRWAIQDSQYWKIEALHLAKVFRKNSRTSNMRQHIYDPDYWKTETFHYDDLLEKAFPPPSLDSDDLLQKPALQQNSNCKKRKFDDGKSWLAMWKAEHIKPSGDSVSSEVSATGLKKQRMTNTQ</sequence>
<dbReference type="Proteomes" id="UP001172681">
    <property type="component" value="Unassembled WGS sequence"/>
</dbReference>
<protein>
    <submittedName>
        <fullName evidence="2">Uncharacterized protein</fullName>
    </submittedName>
</protein>
<gene>
    <name evidence="2" type="ORF">H2204_006600</name>
</gene>
<dbReference type="AlphaFoldDB" id="A0AA38Y3G8"/>
<evidence type="ECO:0000313" key="2">
    <source>
        <dbReference type="EMBL" id="KAJ9634051.1"/>
    </source>
</evidence>
<keyword evidence="3" id="KW-1185">Reference proteome</keyword>
<feature type="region of interest" description="Disordered" evidence="1">
    <location>
        <begin position="243"/>
        <end position="267"/>
    </location>
</feature>
<reference evidence="2" key="1">
    <citation type="submission" date="2022-10" db="EMBL/GenBank/DDBJ databases">
        <title>Culturing micro-colonial fungi from biological soil crusts in the Mojave desert and describing Neophaeococcomyces mojavensis, and introducing the new genera and species Taxawa tesnikishii.</title>
        <authorList>
            <person name="Kurbessoian T."/>
            <person name="Stajich J.E."/>
        </authorList>
    </citation>
    <scope>NUCLEOTIDE SEQUENCE</scope>
    <source>
        <strain evidence="2">TK_35</strain>
    </source>
</reference>
<dbReference type="EMBL" id="JAPDRN010000041">
    <property type="protein sequence ID" value="KAJ9634051.1"/>
    <property type="molecule type" value="Genomic_DNA"/>
</dbReference>